<gene>
    <name evidence="1" type="ORF">MNO81_29555</name>
</gene>
<evidence type="ECO:0000313" key="2">
    <source>
        <dbReference type="Proteomes" id="UP001154266"/>
    </source>
</evidence>
<keyword evidence="2" id="KW-1185">Reference proteome</keyword>
<reference evidence="1" key="1">
    <citation type="journal article" date="2023" name="Environ. Microbiol.">
        <title>The 2-methylpropene degradation pathway in Mycobacteriaceae family strains.</title>
        <authorList>
            <person name="Helbich S."/>
            <person name="Barrantes I."/>
            <person name="Dos Anjos Borges L.G."/>
            <person name="Pieper D.H."/>
            <person name="Vainshtein Y."/>
            <person name="Sohn K."/>
            <person name="Engesser K.H."/>
        </authorList>
    </citation>
    <scope>NUCLEOTIDE SEQUENCE</scope>
    <source>
        <strain evidence="1">IBE100</strain>
    </source>
</reference>
<accession>A0ABT6GZD4</accession>
<dbReference type="EMBL" id="JAKZMO010000054">
    <property type="protein sequence ID" value="MDG5486955.1"/>
    <property type="molecule type" value="Genomic_DNA"/>
</dbReference>
<proteinExistence type="predicted"/>
<comment type="caution">
    <text evidence="1">The sequence shown here is derived from an EMBL/GenBank/DDBJ whole genome shotgun (WGS) entry which is preliminary data.</text>
</comment>
<protein>
    <submittedName>
        <fullName evidence="1">Uncharacterized protein</fullName>
    </submittedName>
</protein>
<name>A0ABT6GZD4_MYCGU</name>
<evidence type="ECO:0000313" key="1">
    <source>
        <dbReference type="EMBL" id="MDG5486955.1"/>
    </source>
</evidence>
<dbReference type="Proteomes" id="UP001154266">
    <property type="component" value="Unassembled WGS sequence"/>
</dbReference>
<organism evidence="1 2">
    <name type="scientific">Mycolicibacterium gadium</name>
    <name type="common">Mycobacterium gadium</name>
    <dbReference type="NCBI Taxonomy" id="1794"/>
    <lineage>
        <taxon>Bacteria</taxon>
        <taxon>Bacillati</taxon>
        <taxon>Actinomycetota</taxon>
        <taxon>Actinomycetes</taxon>
        <taxon>Mycobacteriales</taxon>
        <taxon>Mycobacteriaceae</taxon>
        <taxon>Mycolicibacterium</taxon>
    </lineage>
</organism>
<sequence length="273" mass="31325">MTLLPLPISTRVYRGESVDSYSRRHAARNHCRASDVDRALLERGFLTTAARRHPERLQAWRALGGLRDVAFTEPERILDEEITERALCLGCTDGEPARGRIPEIGMVCLRHRRWLGSPQADLHGYHPALVAERHFRHHLAARSVLHDSLPMLIGRDCASPAIIGHDEIAHRRERTGIDDLWALTYPEQVKIARQLTHPTFLRAATDPDVDEAQRHALAISEVERIIPARWDGDPWRATHRVWTAMTHLTARRRDARIYGVPIRDTYYNILRLI</sequence>
<dbReference type="RefSeq" id="WP_006243451.1">
    <property type="nucleotide sequence ID" value="NZ_JAKZMO010000054.1"/>
</dbReference>